<accession>A0A059BBA3</accession>
<dbReference type="InParanoid" id="A0A059BBA3"/>
<proteinExistence type="predicted"/>
<gene>
    <name evidence="1" type="ORF">EUGRSUZ_G00800</name>
</gene>
<dbReference type="Gramene" id="KCW63186">
    <property type="protein sequence ID" value="KCW63186"/>
    <property type="gene ID" value="EUGRSUZ_G00800"/>
</dbReference>
<organism evidence="1">
    <name type="scientific">Eucalyptus grandis</name>
    <name type="common">Flooded gum</name>
    <dbReference type="NCBI Taxonomy" id="71139"/>
    <lineage>
        <taxon>Eukaryota</taxon>
        <taxon>Viridiplantae</taxon>
        <taxon>Streptophyta</taxon>
        <taxon>Embryophyta</taxon>
        <taxon>Tracheophyta</taxon>
        <taxon>Spermatophyta</taxon>
        <taxon>Magnoliopsida</taxon>
        <taxon>eudicotyledons</taxon>
        <taxon>Gunneridae</taxon>
        <taxon>Pentapetalae</taxon>
        <taxon>rosids</taxon>
        <taxon>malvids</taxon>
        <taxon>Myrtales</taxon>
        <taxon>Myrtaceae</taxon>
        <taxon>Myrtoideae</taxon>
        <taxon>Eucalypteae</taxon>
        <taxon>Eucalyptus</taxon>
    </lineage>
</organism>
<protein>
    <submittedName>
        <fullName evidence="1">Uncharacterized protein</fullName>
    </submittedName>
</protein>
<reference evidence="1" key="1">
    <citation type="submission" date="2013-07" db="EMBL/GenBank/DDBJ databases">
        <title>The genome of Eucalyptus grandis.</title>
        <authorList>
            <person name="Schmutz J."/>
            <person name="Hayes R."/>
            <person name="Myburg A."/>
            <person name="Tuskan G."/>
            <person name="Grattapaglia D."/>
            <person name="Rokhsar D.S."/>
        </authorList>
    </citation>
    <scope>NUCLEOTIDE SEQUENCE</scope>
    <source>
        <tissue evidence="1">Leaf extractions</tissue>
    </source>
</reference>
<dbReference type="EMBL" id="KK198759">
    <property type="protein sequence ID" value="KCW63186.1"/>
    <property type="molecule type" value="Genomic_DNA"/>
</dbReference>
<dbReference type="AlphaFoldDB" id="A0A059BBA3"/>
<sequence length="67" mass="7687">MIFESNTRTTHSRGEFANILRFTLGKSHDEQFELCSSPNFLLMNVHGNCNELCKPNQLPLPYKAEDT</sequence>
<name>A0A059BBA3_EUCGR</name>
<evidence type="ECO:0000313" key="1">
    <source>
        <dbReference type="EMBL" id="KCW63186.1"/>
    </source>
</evidence>